<feature type="domain" description="Tyr recombinase" evidence="6">
    <location>
        <begin position="153"/>
        <end position="335"/>
    </location>
</feature>
<dbReference type="Pfam" id="PF22022">
    <property type="entry name" value="Phage_int_M"/>
    <property type="match status" value="1"/>
</dbReference>
<reference evidence="9" key="2">
    <citation type="journal article" date="2017" name="Plant Physiol. Biochem.">
        <title>Differential oxidative and antioxidative response of duckweed Lemna minor toward plant growth promoting/inhibiting bacteria.</title>
        <authorList>
            <person name="Ishizawa H."/>
            <person name="Kuroda M."/>
            <person name="Morikawa M."/>
            <person name="Ike M."/>
        </authorList>
    </citation>
    <scope>NUCLEOTIDE SEQUENCE [LARGE SCALE GENOMIC DNA]</scope>
    <source>
        <strain evidence="9">M6</strain>
    </source>
</reference>
<gene>
    <name evidence="8" type="ORF">EM6_0508</name>
</gene>
<dbReference type="SUPFAM" id="SSF56349">
    <property type="entry name" value="DNA breaking-rejoining enzymes"/>
    <property type="match status" value="1"/>
</dbReference>
<dbReference type="InterPro" id="IPR025166">
    <property type="entry name" value="Integrase_DNA_bind_dom"/>
</dbReference>
<evidence type="ECO:0000256" key="1">
    <source>
        <dbReference type="ARBA" id="ARBA00008857"/>
    </source>
</evidence>
<comment type="similarity">
    <text evidence="1">Belongs to the 'phage' integrase family.</text>
</comment>
<feature type="domain" description="Core-binding (CB)" evidence="7">
    <location>
        <begin position="48"/>
        <end position="129"/>
    </location>
</feature>
<evidence type="ECO:0000259" key="7">
    <source>
        <dbReference type="PROSITE" id="PS51900"/>
    </source>
</evidence>
<dbReference type="InterPro" id="IPR044068">
    <property type="entry name" value="CB"/>
</dbReference>
<dbReference type="InterPro" id="IPR013762">
    <property type="entry name" value="Integrase-like_cat_sf"/>
</dbReference>
<accession>A0A3G9G2F9</accession>
<evidence type="ECO:0000313" key="9">
    <source>
        <dbReference type="Proteomes" id="UP000278756"/>
    </source>
</evidence>
<dbReference type="Pfam" id="PF00589">
    <property type="entry name" value="Phage_integrase"/>
    <property type="match status" value="1"/>
</dbReference>
<dbReference type="InterPro" id="IPR011010">
    <property type="entry name" value="DNA_brk_join_enz"/>
</dbReference>
<evidence type="ECO:0000256" key="2">
    <source>
        <dbReference type="ARBA" id="ARBA00022908"/>
    </source>
</evidence>
<keyword evidence="3 5" id="KW-0238">DNA-binding</keyword>
<dbReference type="PROSITE" id="PS51900">
    <property type="entry name" value="CB"/>
    <property type="match status" value="1"/>
</dbReference>
<protein>
    <submittedName>
        <fullName evidence="8">Integrase</fullName>
    </submittedName>
</protein>
<dbReference type="PROSITE" id="PS51898">
    <property type="entry name" value="TYR_RECOMBINASE"/>
    <property type="match status" value="1"/>
</dbReference>
<dbReference type="InterPro" id="IPR038488">
    <property type="entry name" value="Integrase_DNA-bd_sf"/>
</dbReference>
<dbReference type="InterPro" id="IPR010998">
    <property type="entry name" value="Integrase_recombinase_N"/>
</dbReference>
<evidence type="ECO:0000259" key="6">
    <source>
        <dbReference type="PROSITE" id="PS51898"/>
    </source>
</evidence>
<evidence type="ECO:0000313" key="8">
    <source>
        <dbReference type="EMBL" id="BBF79931.1"/>
    </source>
</evidence>
<dbReference type="InterPro" id="IPR053876">
    <property type="entry name" value="Phage_int_M"/>
</dbReference>
<evidence type="ECO:0000256" key="4">
    <source>
        <dbReference type="ARBA" id="ARBA00023172"/>
    </source>
</evidence>
<dbReference type="InterPro" id="IPR050808">
    <property type="entry name" value="Phage_Integrase"/>
</dbReference>
<proteinExistence type="inferred from homology"/>
<reference evidence="9" key="1">
    <citation type="journal article" date="2017" name="Biotechnol. Biofuels">
        <title>Evaluation of environmental bacterial communities as a factor affecting the growth of duckweed Lemna minor.</title>
        <authorList>
            <person name="Ishizawa H."/>
            <person name="Kuroda M."/>
            <person name="Morikawa M."/>
            <person name="Ike M."/>
        </authorList>
    </citation>
    <scope>NUCLEOTIDE SEQUENCE [LARGE SCALE GENOMIC DNA]</scope>
    <source>
        <strain evidence="9">M6</strain>
    </source>
</reference>
<name>A0A3G9G2F9_9CAUL</name>
<dbReference type="GO" id="GO:0006310">
    <property type="term" value="P:DNA recombination"/>
    <property type="evidence" value="ECO:0007669"/>
    <property type="project" value="UniProtKB-KW"/>
</dbReference>
<dbReference type="PANTHER" id="PTHR30629:SF2">
    <property type="entry name" value="PROPHAGE INTEGRASE INTS-RELATED"/>
    <property type="match status" value="1"/>
</dbReference>
<dbReference type="GO" id="GO:0015074">
    <property type="term" value="P:DNA integration"/>
    <property type="evidence" value="ECO:0007669"/>
    <property type="project" value="UniProtKB-KW"/>
</dbReference>
<dbReference type="AlphaFoldDB" id="A0A3G9G2F9"/>
<keyword evidence="4" id="KW-0233">DNA recombination</keyword>
<dbReference type="PANTHER" id="PTHR30629">
    <property type="entry name" value="PROPHAGE INTEGRASE"/>
    <property type="match status" value="1"/>
</dbReference>
<keyword evidence="2" id="KW-0229">DNA integration</keyword>
<dbReference type="EMBL" id="AP018827">
    <property type="protein sequence ID" value="BBF79931.1"/>
    <property type="molecule type" value="Genomic_DNA"/>
</dbReference>
<dbReference type="InterPro" id="IPR002104">
    <property type="entry name" value="Integrase_catalytic"/>
</dbReference>
<dbReference type="CDD" id="cd00801">
    <property type="entry name" value="INT_P4_C"/>
    <property type="match status" value="1"/>
</dbReference>
<dbReference type="Gene3D" id="3.30.160.390">
    <property type="entry name" value="Integrase, DNA-binding domain"/>
    <property type="match status" value="1"/>
</dbReference>
<sequence length="357" mass="39681">MALGRYPETGLKDARTKRDEARELLAKGIDPSVDKKRKKVAADIANATTFKAVADEYMDKIEREGIAEATRKKTRWLASQLEKDIGSLPIADIEPYEVLAALKKIELRGNHETAKRVRSFASRVFTYAIITSRARIDPAASLGGALITPKVKNHAAIVDARGVGGLLKAIEGYEGYLTTKLALKVMAHLFVRPGELRHAEWPEFDFESKVWRIPAAKTKMRSEHVVPLSVQVLDILKEVQGLTGDGRYVFPSVRSGNTPMSENTLNAALRGMGYGQDQMTSHGFRSTASTLLNESGKWSSDAIERALAHKDSNKIRGTYHRGTHWDERVKMAQWWSDYLDILRDGGKVIALRRGAQG</sequence>
<dbReference type="Pfam" id="PF13356">
    <property type="entry name" value="Arm-DNA-bind_3"/>
    <property type="match status" value="1"/>
</dbReference>
<organism evidence="8 9">
    <name type="scientific">Asticcacaulis excentricus</name>
    <dbReference type="NCBI Taxonomy" id="78587"/>
    <lineage>
        <taxon>Bacteria</taxon>
        <taxon>Pseudomonadati</taxon>
        <taxon>Pseudomonadota</taxon>
        <taxon>Alphaproteobacteria</taxon>
        <taxon>Caulobacterales</taxon>
        <taxon>Caulobacteraceae</taxon>
        <taxon>Asticcacaulis</taxon>
    </lineage>
</organism>
<dbReference type="Gene3D" id="1.10.443.10">
    <property type="entry name" value="Intergrase catalytic core"/>
    <property type="match status" value="1"/>
</dbReference>
<evidence type="ECO:0000256" key="5">
    <source>
        <dbReference type="PROSITE-ProRule" id="PRU01248"/>
    </source>
</evidence>
<dbReference type="Proteomes" id="UP000278756">
    <property type="component" value="Chromosome 1"/>
</dbReference>
<evidence type="ECO:0000256" key="3">
    <source>
        <dbReference type="ARBA" id="ARBA00023125"/>
    </source>
</evidence>
<dbReference type="Gene3D" id="1.10.150.130">
    <property type="match status" value="1"/>
</dbReference>
<dbReference type="GO" id="GO:0003677">
    <property type="term" value="F:DNA binding"/>
    <property type="evidence" value="ECO:0007669"/>
    <property type="project" value="UniProtKB-UniRule"/>
</dbReference>